<evidence type="ECO:0000313" key="2">
    <source>
        <dbReference type="Proteomes" id="UP000789572"/>
    </source>
</evidence>
<evidence type="ECO:0000313" key="1">
    <source>
        <dbReference type="EMBL" id="CAG8568715.1"/>
    </source>
</evidence>
<reference evidence="1" key="1">
    <citation type="submission" date="2021-06" db="EMBL/GenBank/DDBJ databases">
        <authorList>
            <person name="Kallberg Y."/>
            <person name="Tangrot J."/>
            <person name="Rosling A."/>
        </authorList>
    </citation>
    <scope>NUCLEOTIDE SEQUENCE</scope>
    <source>
        <strain evidence="1">IA702</strain>
    </source>
</reference>
<comment type="caution">
    <text evidence="1">The sequence shown here is derived from an EMBL/GenBank/DDBJ whole genome shotgun (WGS) entry which is preliminary data.</text>
</comment>
<name>A0A9N9BK97_9GLOM</name>
<sequence length="116" mass="13429">MQPSVRIRARARPDIYAAAHWVQQNRAQFTSPVFLPIYMEIIIKEDRPSPAKPSKITTSLRGKHKIARQRDVVRQPNSGGVQPLQELQRHGVDCYFWIKLRVLRDYLKYSFGGGIL</sequence>
<dbReference type="AlphaFoldDB" id="A0A9N9BK97"/>
<organism evidence="1 2">
    <name type="scientific">Paraglomus occultum</name>
    <dbReference type="NCBI Taxonomy" id="144539"/>
    <lineage>
        <taxon>Eukaryota</taxon>
        <taxon>Fungi</taxon>
        <taxon>Fungi incertae sedis</taxon>
        <taxon>Mucoromycota</taxon>
        <taxon>Glomeromycotina</taxon>
        <taxon>Glomeromycetes</taxon>
        <taxon>Paraglomerales</taxon>
        <taxon>Paraglomeraceae</taxon>
        <taxon>Paraglomus</taxon>
    </lineage>
</organism>
<accession>A0A9N9BK97</accession>
<dbReference type="Proteomes" id="UP000789572">
    <property type="component" value="Unassembled WGS sequence"/>
</dbReference>
<keyword evidence="2" id="KW-1185">Reference proteome</keyword>
<dbReference type="EMBL" id="CAJVPJ010000976">
    <property type="protein sequence ID" value="CAG8568715.1"/>
    <property type="molecule type" value="Genomic_DNA"/>
</dbReference>
<protein>
    <submittedName>
        <fullName evidence="1">9498_t:CDS:1</fullName>
    </submittedName>
</protein>
<proteinExistence type="predicted"/>
<gene>
    <name evidence="1" type="ORF">POCULU_LOCUS5881</name>
</gene>